<dbReference type="Pfam" id="PF00023">
    <property type="entry name" value="Ank"/>
    <property type="match status" value="1"/>
</dbReference>
<feature type="compositionally biased region" description="Basic and acidic residues" evidence="4">
    <location>
        <begin position="179"/>
        <end position="190"/>
    </location>
</feature>
<dbReference type="SMART" id="SM00248">
    <property type="entry name" value="ANK"/>
    <property type="match status" value="4"/>
</dbReference>
<feature type="region of interest" description="Disordered" evidence="4">
    <location>
        <begin position="67"/>
        <end position="92"/>
    </location>
</feature>
<dbReference type="InterPro" id="IPR002110">
    <property type="entry name" value="Ankyrin_rpt"/>
</dbReference>
<dbReference type="Proteomes" id="UP001107558">
    <property type="component" value="Chromosome 1"/>
</dbReference>
<dbReference type="InterPro" id="IPR036770">
    <property type="entry name" value="Ankyrin_rpt-contain_sf"/>
</dbReference>
<evidence type="ECO:0000256" key="3">
    <source>
        <dbReference type="PROSITE-ProRule" id="PRU00023"/>
    </source>
</evidence>
<gene>
    <name evidence="5" type="ORF">PVAND_009963</name>
</gene>
<evidence type="ECO:0000256" key="2">
    <source>
        <dbReference type="ARBA" id="ARBA00023043"/>
    </source>
</evidence>
<feature type="region of interest" description="Disordered" evidence="4">
    <location>
        <begin position="1"/>
        <end position="26"/>
    </location>
</feature>
<dbReference type="Gene3D" id="1.25.40.20">
    <property type="entry name" value="Ankyrin repeat-containing domain"/>
    <property type="match status" value="1"/>
</dbReference>
<dbReference type="SUPFAM" id="SSF48403">
    <property type="entry name" value="Ankyrin repeat"/>
    <property type="match status" value="1"/>
</dbReference>
<dbReference type="GO" id="GO:0071356">
    <property type="term" value="P:cellular response to tumor necrosis factor"/>
    <property type="evidence" value="ECO:0007669"/>
    <property type="project" value="TreeGrafter"/>
</dbReference>
<feature type="repeat" description="ANK" evidence="3">
    <location>
        <begin position="426"/>
        <end position="458"/>
    </location>
</feature>
<sequence length="721" mass="80102">MSISSLTSPPSPTSSSLMTERNSRRVRFSLPEAKLTLHNDKRTVHGTTKYINGTLINVTSAIHTTNNDPLTKSSSTNGTKASCMKGSNGSGKEYKLALRPASTSVNGSIKEYQGQRHSLPSATSSIAAISSRRRGSKNFIIGRNEKTYNTLPIIENSLAREVLERKSSSFDDDFDEDTEVPRKDDKDAEQKMIPATNLTKYKSSDDLRELNNFKVKNSSVLKLPEAYGINNNGNGKGVKTTNTLRVPEFNETQPLQSCEINQKHNADEFKCDSNNIATGDIAKTNENTNLDEFFQFVEKWRTNRVMTNKKMDDIFRNSTFQSRCSFKNSESKSSSLLSARLKAFKMSLDQVELVSKLLRASRNCNELQLKDCFKEILEHGITPKELNSTDKSGRTALSYICSTNLTNFLELFLHLPGIDVNKPDNEGNSALHFAAQAGQTDIVNMLLTKCKGINIDAKNNLGFTPLMKAALQGRTKTAKLLLFAGASAIATDPTRGFRADQWARYCGRHQTAEMIETVARAKLLDKSTSNKWTHDVIPRSKTTSSMSQNILQQHQPQQQSHSGGFRSKFRKVFPFGFSLKDKHREKDDKNRNGFVNMSSDNKKDGVDENGFCNGEIVNYLTAAAICVGNGPGITSNGSNKQIIKSLCRPLTVPKLEVTYANNNNLIKKFENMPNMTPEPVPEEKTTIKKKVNGIRKVFSEKSKGIINGSGGKQKVNTDAYF</sequence>
<protein>
    <submittedName>
        <fullName evidence="5">Uncharacterized protein</fullName>
    </submittedName>
</protein>
<dbReference type="EMBL" id="JADBJN010000001">
    <property type="protein sequence ID" value="KAG5680455.1"/>
    <property type="molecule type" value="Genomic_DNA"/>
</dbReference>
<comment type="caution">
    <text evidence="5">The sequence shown here is derived from an EMBL/GenBank/DDBJ whole genome shotgun (WGS) entry which is preliminary data.</text>
</comment>
<evidence type="ECO:0000313" key="5">
    <source>
        <dbReference type="EMBL" id="KAG5680455.1"/>
    </source>
</evidence>
<dbReference type="OrthoDB" id="5406014at2759"/>
<feature type="compositionally biased region" description="Low complexity" evidence="4">
    <location>
        <begin position="1"/>
        <end position="17"/>
    </location>
</feature>
<evidence type="ECO:0000256" key="1">
    <source>
        <dbReference type="ARBA" id="ARBA00022737"/>
    </source>
</evidence>
<feature type="region of interest" description="Disordered" evidence="4">
    <location>
        <begin position="583"/>
        <end position="607"/>
    </location>
</feature>
<keyword evidence="2 3" id="KW-0040">ANK repeat</keyword>
<dbReference type="PANTHER" id="PTHR46680:SF3">
    <property type="entry name" value="NF-KAPPA-B INHIBITOR CACTUS"/>
    <property type="match status" value="1"/>
</dbReference>
<reference evidence="5" key="1">
    <citation type="submission" date="2021-03" db="EMBL/GenBank/DDBJ databases">
        <title>Chromosome level genome of the anhydrobiotic midge Polypedilum vanderplanki.</title>
        <authorList>
            <person name="Yoshida Y."/>
            <person name="Kikawada T."/>
            <person name="Gusev O."/>
        </authorList>
    </citation>
    <scope>NUCLEOTIDE SEQUENCE</scope>
    <source>
        <strain evidence="5">NIAS01</strain>
        <tissue evidence="5">Whole body or cell culture</tissue>
    </source>
</reference>
<dbReference type="GO" id="GO:0051059">
    <property type="term" value="F:NF-kappaB binding"/>
    <property type="evidence" value="ECO:0007669"/>
    <property type="project" value="TreeGrafter"/>
</dbReference>
<feature type="region of interest" description="Disordered" evidence="4">
    <location>
        <begin position="166"/>
        <end position="192"/>
    </location>
</feature>
<proteinExistence type="predicted"/>
<dbReference type="PROSITE" id="PS50088">
    <property type="entry name" value="ANK_REPEAT"/>
    <property type="match status" value="2"/>
</dbReference>
<keyword evidence="1" id="KW-0677">Repeat</keyword>
<dbReference type="PANTHER" id="PTHR46680">
    <property type="entry name" value="NF-KAPPA-B INHIBITOR ALPHA"/>
    <property type="match status" value="1"/>
</dbReference>
<dbReference type="Pfam" id="PF12796">
    <property type="entry name" value="Ank_2"/>
    <property type="match status" value="1"/>
</dbReference>
<dbReference type="AlphaFoldDB" id="A0A9J6CEW0"/>
<feature type="compositionally biased region" description="Polar residues" evidence="4">
    <location>
        <begin position="67"/>
        <end position="80"/>
    </location>
</feature>
<keyword evidence="6" id="KW-1185">Reference proteome</keyword>
<name>A0A9J6CEW0_POLVA</name>
<dbReference type="GO" id="GO:0005829">
    <property type="term" value="C:cytosol"/>
    <property type="evidence" value="ECO:0007669"/>
    <property type="project" value="TreeGrafter"/>
</dbReference>
<dbReference type="PROSITE" id="PS50297">
    <property type="entry name" value="ANK_REP_REGION"/>
    <property type="match status" value="2"/>
</dbReference>
<feature type="repeat" description="ANK" evidence="3">
    <location>
        <begin position="461"/>
        <end position="493"/>
    </location>
</feature>
<evidence type="ECO:0000313" key="6">
    <source>
        <dbReference type="Proteomes" id="UP001107558"/>
    </source>
</evidence>
<dbReference type="InterPro" id="IPR051070">
    <property type="entry name" value="NF-kappa-B_inhibitor"/>
</dbReference>
<organism evidence="5 6">
    <name type="scientific">Polypedilum vanderplanki</name>
    <name type="common">Sleeping chironomid midge</name>
    <dbReference type="NCBI Taxonomy" id="319348"/>
    <lineage>
        <taxon>Eukaryota</taxon>
        <taxon>Metazoa</taxon>
        <taxon>Ecdysozoa</taxon>
        <taxon>Arthropoda</taxon>
        <taxon>Hexapoda</taxon>
        <taxon>Insecta</taxon>
        <taxon>Pterygota</taxon>
        <taxon>Neoptera</taxon>
        <taxon>Endopterygota</taxon>
        <taxon>Diptera</taxon>
        <taxon>Nematocera</taxon>
        <taxon>Chironomoidea</taxon>
        <taxon>Chironomidae</taxon>
        <taxon>Chironominae</taxon>
        <taxon>Polypedilum</taxon>
        <taxon>Polypedilum</taxon>
    </lineage>
</organism>
<evidence type="ECO:0000256" key="4">
    <source>
        <dbReference type="SAM" id="MobiDB-lite"/>
    </source>
</evidence>
<accession>A0A9J6CEW0</accession>